<reference evidence="2 3" key="1">
    <citation type="submission" date="2019-03" db="EMBL/GenBank/DDBJ databases">
        <title>Luteimonas zhaokaii sp.nov., isolated from the rectal contents of Plateau pika in Yushu, Qinghai Province, China.</title>
        <authorList>
            <person name="Zhang G."/>
        </authorList>
    </citation>
    <scope>NUCLEOTIDE SEQUENCE [LARGE SCALE GENOMIC DNA]</scope>
    <source>
        <strain evidence="2 3">B9</strain>
    </source>
</reference>
<evidence type="ECO:0000313" key="3">
    <source>
        <dbReference type="Proteomes" id="UP000294796"/>
    </source>
</evidence>
<dbReference type="EMBL" id="SMTF01000001">
    <property type="protein sequence ID" value="TDK28641.1"/>
    <property type="molecule type" value="Genomic_DNA"/>
</dbReference>
<sequence>MKSTITAVFAALLVCTTPVVAKGADTGAVPSEVGHDADFMTWLTALTDQDERYRRIALDTDAQVAGLTVILHRLFRGQTADARFMGWMGVAYPGYAHEQVAILRILHAHRKGLGR</sequence>
<accession>A0A4R5U4G9</accession>
<dbReference type="AlphaFoldDB" id="A0A4R5U4G9"/>
<keyword evidence="1" id="KW-0732">Signal</keyword>
<proteinExistence type="predicted"/>
<feature type="signal peptide" evidence="1">
    <location>
        <begin position="1"/>
        <end position="21"/>
    </location>
</feature>
<dbReference type="RefSeq" id="WP_133320462.1">
    <property type="nucleotide sequence ID" value="NZ_SMTF01000001.1"/>
</dbReference>
<evidence type="ECO:0000313" key="2">
    <source>
        <dbReference type="EMBL" id="TDK28641.1"/>
    </source>
</evidence>
<protein>
    <submittedName>
        <fullName evidence="2">Uncharacterized protein</fullName>
    </submittedName>
</protein>
<organism evidence="2 3">
    <name type="scientific">Luteimonas aestuarii</name>
    <dbReference type="NCBI Taxonomy" id="453837"/>
    <lineage>
        <taxon>Bacteria</taxon>
        <taxon>Pseudomonadati</taxon>
        <taxon>Pseudomonadota</taxon>
        <taxon>Gammaproteobacteria</taxon>
        <taxon>Lysobacterales</taxon>
        <taxon>Lysobacteraceae</taxon>
        <taxon>Luteimonas</taxon>
    </lineage>
</organism>
<gene>
    <name evidence="2" type="ORF">E2F46_01880</name>
</gene>
<feature type="chain" id="PRO_5020223819" evidence="1">
    <location>
        <begin position="22"/>
        <end position="115"/>
    </location>
</feature>
<keyword evidence="3" id="KW-1185">Reference proteome</keyword>
<comment type="caution">
    <text evidence="2">The sequence shown here is derived from an EMBL/GenBank/DDBJ whole genome shotgun (WGS) entry which is preliminary data.</text>
</comment>
<evidence type="ECO:0000256" key="1">
    <source>
        <dbReference type="SAM" id="SignalP"/>
    </source>
</evidence>
<name>A0A4R5U4G9_9GAMM</name>
<dbReference type="Proteomes" id="UP000294796">
    <property type="component" value="Unassembled WGS sequence"/>
</dbReference>